<evidence type="ECO:0000313" key="1">
    <source>
        <dbReference type="EMBL" id="MDR6531481.1"/>
    </source>
</evidence>
<evidence type="ECO:0000313" key="2">
    <source>
        <dbReference type="Proteomes" id="UP001262754"/>
    </source>
</evidence>
<keyword evidence="2" id="KW-1185">Reference proteome</keyword>
<organism evidence="1 2">
    <name type="scientific">Caulobacter rhizosphaerae</name>
    <dbReference type="NCBI Taxonomy" id="2010972"/>
    <lineage>
        <taxon>Bacteria</taxon>
        <taxon>Pseudomonadati</taxon>
        <taxon>Pseudomonadota</taxon>
        <taxon>Alphaproteobacteria</taxon>
        <taxon>Caulobacterales</taxon>
        <taxon>Caulobacteraceae</taxon>
        <taxon>Caulobacter</taxon>
    </lineage>
</organism>
<gene>
    <name evidence="1" type="ORF">J2800_002228</name>
</gene>
<dbReference type="EMBL" id="JAVDRL010000006">
    <property type="protein sequence ID" value="MDR6531481.1"/>
    <property type="molecule type" value="Genomic_DNA"/>
</dbReference>
<comment type="caution">
    <text evidence="1">The sequence shown here is derived from an EMBL/GenBank/DDBJ whole genome shotgun (WGS) entry which is preliminary data.</text>
</comment>
<reference evidence="1 2" key="1">
    <citation type="submission" date="2023-07" db="EMBL/GenBank/DDBJ databases">
        <title>Sorghum-associated microbial communities from plants grown in Nebraska, USA.</title>
        <authorList>
            <person name="Schachtman D."/>
        </authorList>
    </citation>
    <scope>NUCLEOTIDE SEQUENCE [LARGE SCALE GENOMIC DNA]</scope>
    <source>
        <strain evidence="1 2">DS2154</strain>
    </source>
</reference>
<accession>A0ABU1N0K4</accession>
<dbReference type="Proteomes" id="UP001262754">
    <property type="component" value="Unassembled WGS sequence"/>
</dbReference>
<proteinExistence type="predicted"/>
<protein>
    <submittedName>
        <fullName evidence="1">Uncharacterized protein</fullName>
    </submittedName>
</protein>
<dbReference type="RefSeq" id="WP_310031420.1">
    <property type="nucleotide sequence ID" value="NZ_JAVDRL010000006.1"/>
</dbReference>
<sequence length="114" mass="12351">MRIDLEDVEELYDALDRSPDDSAALIERFAAALHQQAARQEGGVQAAPIPAMIASLLPVTAAEYERRIGICVDCPHAKIGGGGKLMRLIQCAQCGCVMNVKARMRGPRCPEGRF</sequence>
<name>A0ABU1N0K4_9CAUL</name>